<organism evidence="9 10">
    <name type="scientific">Clostridium weizhouense</name>
    <dbReference type="NCBI Taxonomy" id="2859781"/>
    <lineage>
        <taxon>Bacteria</taxon>
        <taxon>Bacillati</taxon>
        <taxon>Bacillota</taxon>
        <taxon>Clostridia</taxon>
        <taxon>Eubacteriales</taxon>
        <taxon>Clostridiaceae</taxon>
        <taxon>Clostridium</taxon>
    </lineage>
</organism>
<evidence type="ECO:0000256" key="6">
    <source>
        <dbReference type="ARBA" id="ARBA00022683"/>
    </source>
</evidence>
<dbReference type="InterPro" id="IPR004701">
    <property type="entry name" value="PTS_EIIA_man-typ"/>
</dbReference>
<gene>
    <name evidence="9" type="ORF">KYD98_14490</name>
</gene>
<keyword evidence="3" id="KW-0963">Cytoplasm</keyword>
<name>A0ABS7ARK7_9CLOT</name>
<keyword evidence="10" id="KW-1185">Reference proteome</keyword>
<keyword evidence="5" id="KW-0808">Transferase</keyword>
<keyword evidence="4 9" id="KW-0762">Sugar transport</keyword>
<evidence type="ECO:0000259" key="8">
    <source>
        <dbReference type="PROSITE" id="PS51096"/>
    </source>
</evidence>
<evidence type="ECO:0000256" key="2">
    <source>
        <dbReference type="ARBA" id="ARBA00022448"/>
    </source>
</evidence>
<dbReference type="InterPro" id="IPR036662">
    <property type="entry name" value="PTS_EIIA_man-typ_sf"/>
</dbReference>
<dbReference type="PROSITE" id="PS51096">
    <property type="entry name" value="PTS_EIIA_TYPE_4"/>
    <property type="match status" value="1"/>
</dbReference>
<dbReference type="Pfam" id="PF03610">
    <property type="entry name" value="EIIA-man"/>
    <property type="match status" value="1"/>
</dbReference>
<evidence type="ECO:0000313" key="9">
    <source>
        <dbReference type="EMBL" id="MBW6411299.1"/>
    </source>
</evidence>
<reference evidence="9 10" key="1">
    <citation type="submission" date="2021-07" db="EMBL/GenBank/DDBJ databases">
        <title>Clostridium weizhouense sp. nov., an anaerobic bacterium isolated from activated sludge of Petroleum wastewater.</title>
        <authorList>
            <person name="Li Q."/>
        </authorList>
    </citation>
    <scope>NUCLEOTIDE SEQUENCE [LARGE SCALE GENOMIC DNA]</scope>
    <source>
        <strain evidence="9 10">YB-6</strain>
    </source>
</reference>
<dbReference type="EMBL" id="JAHXPT010000013">
    <property type="protein sequence ID" value="MBW6411299.1"/>
    <property type="molecule type" value="Genomic_DNA"/>
</dbReference>
<comment type="subcellular location">
    <subcellularLocation>
        <location evidence="1">Cytoplasm</location>
    </subcellularLocation>
</comment>
<dbReference type="Proteomes" id="UP001519921">
    <property type="component" value="Unassembled WGS sequence"/>
</dbReference>
<protein>
    <submittedName>
        <fullName evidence="9">PTS sugar transporter subunit IIA</fullName>
    </submittedName>
</protein>
<dbReference type="RefSeq" id="WP_219780767.1">
    <property type="nucleotide sequence ID" value="NZ_JAHXPT010000013.1"/>
</dbReference>
<evidence type="ECO:0000256" key="5">
    <source>
        <dbReference type="ARBA" id="ARBA00022679"/>
    </source>
</evidence>
<evidence type="ECO:0000256" key="4">
    <source>
        <dbReference type="ARBA" id="ARBA00022597"/>
    </source>
</evidence>
<dbReference type="InterPro" id="IPR033887">
    <property type="entry name" value="PTS_IIA_man"/>
</dbReference>
<feature type="domain" description="PTS EIIA type-4" evidence="8">
    <location>
        <begin position="1"/>
        <end position="133"/>
    </location>
</feature>
<evidence type="ECO:0000256" key="7">
    <source>
        <dbReference type="ARBA" id="ARBA00022777"/>
    </source>
</evidence>
<evidence type="ECO:0000256" key="3">
    <source>
        <dbReference type="ARBA" id="ARBA00022490"/>
    </source>
</evidence>
<comment type="caution">
    <text evidence="9">The sequence shown here is derived from an EMBL/GenBank/DDBJ whole genome shotgun (WGS) entry which is preliminary data.</text>
</comment>
<dbReference type="InterPro" id="IPR051471">
    <property type="entry name" value="Bacterial_PTS_sugar_comp"/>
</dbReference>
<dbReference type="SUPFAM" id="SSF53062">
    <property type="entry name" value="PTS system fructose IIA component-like"/>
    <property type="match status" value="1"/>
</dbReference>
<accession>A0ABS7ARK7</accession>
<keyword evidence="7" id="KW-0418">Kinase</keyword>
<dbReference type="CDD" id="cd00006">
    <property type="entry name" value="PTS_IIA_man"/>
    <property type="match status" value="1"/>
</dbReference>
<sequence length="143" mass="15386">MIGLIIIGHGIFPTGILSSLKLIAGEQKGVIGVNFECGQGVDILKKNIENAIDSLNTDEVLILSDLAGGSPFNVSVIISENRKDKKIRVISGVNLPMALEASLSRNDHTMEKLVEAIKTAATIGIREYKKKEIKESVEICDGI</sequence>
<keyword evidence="6" id="KW-0598">Phosphotransferase system</keyword>
<dbReference type="PANTHER" id="PTHR33799:SF1">
    <property type="entry name" value="PTS SYSTEM MANNOSE-SPECIFIC EIIAB COMPONENT-RELATED"/>
    <property type="match status" value="1"/>
</dbReference>
<proteinExistence type="predicted"/>
<evidence type="ECO:0000313" key="10">
    <source>
        <dbReference type="Proteomes" id="UP001519921"/>
    </source>
</evidence>
<keyword evidence="2" id="KW-0813">Transport</keyword>
<dbReference type="Gene3D" id="3.40.50.510">
    <property type="entry name" value="Phosphotransferase system, mannose-type IIA component"/>
    <property type="match status" value="1"/>
</dbReference>
<dbReference type="PANTHER" id="PTHR33799">
    <property type="entry name" value="PTS PERMEASE-RELATED-RELATED"/>
    <property type="match status" value="1"/>
</dbReference>
<evidence type="ECO:0000256" key="1">
    <source>
        <dbReference type="ARBA" id="ARBA00004496"/>
    </source>
</evidence>